<organism evidence="2 3">
    <name type="scientific">Lysobacter dokdonensis DS-58</name>
    <dbReference type="NCBI Taxonomy" id="1300345"/>
    <lineage>
        <taxon>Bacteria</taxon>
        <taxon>Pseudomonadati</taxon>
        <taxon>Pseudomonadota</taxon>
        <taxon>Gammaproteobacteria</taxon>
        <taxon>Lysobacterales</taxon>
        <taxon>Lysobacteraceae</taxon>
        <taxon>Noviluteimonas</taxon>
    </lineage>
</organism>
<dbReference type="EMBL" id="JRKJ01000023">
    <property type="protein sequence ID" value="KGQ17985.1"/>
    <property type="molecule type" value="Genomic_DNA"/>
</dbReference>
<dbReference type="OrthoDB" id="2086224at2"/>
<evidence type="ECO:0000259" key="1">
    <source>
        <dbReference type="Pfam" id="PF00561"/>
    </source>
</evidence>
<name>A0A0A2WIA5_9GAMM</name>
<dbReference type="GO" id="GO:0016020">
    <property type="term" value="C:membrane"/>
    <property type="evidence" value="ECO:0007669"/>
    <property type="project" value="TreeGrafter"/>
</dbReference>
<keyword evidence="3" id="KW-1185">Reference proteome</keyword>
<accession>A0A0A2WIA5</accession>
<reference evidence="2 3" key="1">
    <citation type="submission" date="2014-09" db="EMBL/GenBank/DDBJ databases">
        <title>Genome sequences of Lysobacter dokdonensis DS-58.</title>
        <authorList>
            <person name="Kim J.F."/>
            <person name="Kwak M.-J."/>
        </authorList>
    </citation>
    <scope>NUCLEOTIDE SEQUENCE [LARGE SCALE GENOMIC DNA]</scope>
    <source>
        <strain evidence="2 3">DS-58</strain>
    </source>
</reference>
<dbReference type="InterPro" id="IPR050266">
    <property type="entry name" value="AB_hydrolase_sf"/>
</dbReference>
<evidence type="ECO:0000313" key="2">
    <source>
        <dbReference type="EMBL" id="KGQ17985.1"/>
    </source>
</evidence>
<dbReference type="eggNOG" id="COG0596">
    <property type="taxonomic scope" value="Bacteria"/>
</dbReference>
<dbReference type="STRING" id="1300345.LF41_1839"/>
<dbReference type="Pfam" id="PF00561">
    <property type="entry name" value="Abhydrolase_1"/>
    <property type="match status" value="1"/>
</dbReference>
<dbReference type="Proteomes" id="UP000030518">
    <property type="component" value="Unassembled WGS sequence"/>
</dbReference>
<gene>
    <name evidence="2" type="ORF">LF41_1839</name>
</gene>
<comment type="caution">
    <text evidence="2">The sequence shown here is derived from an EMBL/GenBank/DDBJ whole genome shotgun (WGS) entry which is preliminary data.</text>
</comment>
<proteinExistence type="predicted"/>
<dbReference type="InterPro" id="IPR029058">
    <property type="entry name" value="AB_hydrolase_fold"/>
</dbReference>
<dbReference type="PANTHER" id="PTHR43798">
    <property type="entry name" value="MONOACYLGLYCEROL LIPASE"/>
    <property type="match status" value="1"/>
</dbReference>
<dbReference type="PATRIC" id="fig|1300345.3.peg.2886"/>
<dbReference type="GO" id="GO:0016787">
    <property type="term" value="F:hydrolase activity"/>
    <property type="evidence" value="ECO:0007669"/>
    <property type="project" value="UniProtKB-KW"/>
</dbReference>
<dbReference type="PRINTS" id="PR00412">
    <property type="entry name" value="EPOXHYDRLASE"/>
</dbReference>
<evidence type="ECO:0000313" key="3">
    <source>
        <dbReference type="Proteomes" id="UP000030518"/>
    </source>
</evidence>
<dbReference type="AlphaFoldDB" id="A0A0A2WIA5"/>
<dbReference type="InterPro" id="IPR000639">
    <property type="entry name" value="Epox_hydrolase-like"/>
</dbReference>
<dbReference type="Gene3D" id="3.40.50.1820">
    <property type="entry name" value="alpha/beta hydrolase"/>
    <property type="match status" value="1"/>
</dbReference>
<dbReference type="InterPro" id="IPR000073">
    <property type="entry name" value="AB_hydrolase_1"/>
</dbReference>
<dbReference type="SUPFAM" id="SSF53474">
    <property type="entry name" value="alpha/beta-Hydrolases"/>
    <property type="match status" value="1"/>
</dbReference>
<dbReference type="PRINTS" id="PR00111">
    <property type="entry name" value="ABHYDROLASE"/>
</dbReference>
<keyword evidence="2" id="KW-0378">Hydrolase</keyword>
<dbReference type="RefSeq" id="WP_036171418.1">
    <property type="nucleotide sequence ID" value="NZ_JRKJ01000023.1"/>
</dbReference>
<protein>
    <submittedName>
        <fullName evidence="2">Alpha/beta hydrolase</fullName>
    </submittedName>
</protein>
<dbReference type="PANTHER" id="PTHR43798:SF33">
    <property type="entry name" value="HYDROLASE, PUTATIVE (AFU_ORTHOLOGUE AFUA_2G14860)-RELATED"/>
    <property type="match status" value="1"/>
</dbReference>
<feature type="domain" description="AB hydrolase-1" evidence="1">
    <location>
        <begin position="71"/>
        <end position="306"/>
    </location>
</feature>
<sequence>MTRRKQVALAAALVAAALLAFCAYVIVEPDALLRTEFARQRHEAKLSKDVREVAGHRWVYAYRDAKTADAPTIVLVHGLAGSKENFYKVALSFGGKYRLVIPDLPGWGESQRLPRESYGYLAQSERLAAFIRNVSPKRPVVLVGHSMGGGIAALVAAEHPELVSRVALIDAAGVRFHDNAFGKEVVAGRNPYAVHDRASLDRFMATVFHREDARPWMPWPADKAYIARRTHDAAFEQQVLDAIGRGDERFLPGLEAARIDQPALLLWCRQDAVVDPSALGLYAERIPQAMSVLLDDCGHMSIMERPEDVAAAIDQLIQTGRPR</sequence>